<dbReference type="GO" id="GO:0004315">
    <property type="term" value="F:3-oxoacyl-[acyl-carrier-protein] synthase activity"/>
    <property type="evidence" value="ECO:0007669"/>
    <property type="project" value="InterPro"/>
</dbReference>
<dbReference type="SMART" id="SM00825">
    <property type="entry name" value="PKS_KS"/>
    <property type="match status" value="1"/>
</dbReference>
<dbReference type="Gene3D" id="3.40.366.10">
    <property type="entry name" value="Malonyl-Coenzyme A Acyl Carrier Protein, domain 2"/>
    <property type="match status" value="1"/>
</dbReference>
<dbReference type="Pfam" id="PF00202">
    <property type="entry name" value="Aminotran_3"/>
    <property type="match status" value="1"/>
</dbReference>
<dbReference type="GO" id="GO:0004312">
    <property type="term" value="F:fatty acid synthase activity"/>
    <property type="evidence" value="ECO:0007669"/>
    <property type="project" value="TreeGrafter"/>
</dbReference>
<keyword evidence="4" id="KW-0436">Ligase</keyword>
<keyword evidence="2" id="KW-0596">Phosphopantetheine</keyword>
<evidence type="ECO:0000256" key="3">
    <source>
        <dbReference type="ARBA" id="ARBA00022553"/>
    </source>
</evidence>
<dbReference type="Gene3D" id="3.30.70.3290">
    <property type="match status" value="1"/>
</dbReference>
<dbReference type="Pfam" id="PF00668">
    <property type="entry name" value="Condensation"/>
    <property type="match status" value="1"/>
</dbReference>
<keyword evidence="3" id="KW-0597">Phosphoprotein</keyword>
<dbReference type="SUPFAM" id="SSF52777">
    <property type="entry name" value="CoA-dependent acyltransferases"/>
    <property type="match status" value="2"/>
</dbReference>
<dbReference type="PANTHER" id="PTHR43775:SF51">
    <property type="entry name" value="INACTIVE PHENOLPHTHIOCEROL SYNTHESIS POLYKETIDE SYNTHASE TYPE I PKS1-RELATED"/>
    <property type="match status" value="1"/>
</dbReference>
<evidence type="ECO:0000256" key="1">
    <source>
        <dbReference type="ARBA" id="ARBA00001957"/>
    </source>
</evidence>
<dbReference type="InterPro" id="IPR016035">
    <property type="entry name" value="Acyl_Trfase/lysoPLipase"/>
</dbReference>
<dbReference type="InterPro" id="IPR020806">
    <property type="entry name" value="PKS_PP-bd"/>
</dbReference>
<dbReference type="InterPro" id="IPR015424">
    <property type="entry name" value="PyrdxlP-dep_Trfase"/>
</dbReference>
<comment type="cofactor">
    <cofactor evidence="1">
        <name>pantetheine 4'-phosphate</name>
        <dbReference type="ChEBI" id="CHEBI:47942"/>
    </cofactor>
</comment>
<dbReference type="InterPro" id="IPR001242">
    <property type="entry name" value="Condensation_dom"/>
</dbReference>
<dbReference type="Gene3D" id="3.30.559.10">
    <property type="entry name" value="Chloramphenicol acetyltransferase-like domain"/>
    <property type="match status" value="1"/>
</dbReference>
<evidence type="ECO:0000259" key="8">
    <source>
        <dbReference type="PROSITE" id="PS52004"/>
    </source>
</evidence>
<dbReference type="InterPro" id="IPR014030">
    <property type="entry name" value="Ketoacyl_synth_N"/>
</dbReference>
<dbReference type="PROSITE" id="PS52004">
    <property type="entry name" value="KS3_2"/>
    <property type="match status" value="1"/>
</dbReference>
<dbReference type="Gene3D" id="3.90.1150.10">
    <property type="entry name" value="Aspartate Aminotransferase, domain 1"/>
    <property type="match status" value="1"/>
</dbReference>
<dbReference type="GO" id="GO:0016874">
    <property type="term" value="F:ligase activity"/>
    <property type="evidence" value="ECO:0007669"/>
    <property type="project" value="UniProtKB-KW"/>
</dbReference>
<evidence type="ECO:0000313" key="9">
    <source>
        <dbReference type="EMBL" id="SET49288.1"/>
    </source>
</evidence>
<dbReference type="Gene3D" id="3.30.559.30">
    <property type="entry name" value="Nonribosomal peptide synthetase, condensation domain"/>
    <property type="match status" value="1"/>
</dbReference>
<accession>A0A1I0EWL4</accession>
<dbReference type="InterPro" id="IPR013120">
    <property type="entry name" value="FAR_NAD-bd"/>
</dbReference>
<dbReference type="InterPro" id="IPR050091">
    <property type="entry name" value="PKS_NRPS_Biosynth_Enz"/>
</dbReference>
<dbReference type="InterPro" id="IPR015422">
    <property type="entry name" value="PyrdxlP-dep_Trfase_small"/>
</dbReference>
<dbReference type="Pfam" id="PF08659">
    <property type="entry name" value="KR"/>
    <property type="match status" value="1"/>
</dbReference>
<dbReference type="SUPFAM" id="SSF52151">
    <property type="entry name" value="FabD/lysophospholipase-like"/>
    <property type="match status" value="1"/>
</dbReference>
<dbReference type="InterPro" id="IPR016036">
    <property type="entry name" value="Malonyl_transacylase_ACP-bd"/>
</dbReference>
<dbReference type="SUPFAM" id="SSF47336">
    <property type="entry name" value="ACP-like"/>
    <property type="match status" value="3"/>
</dbReference>
<dbReference type="InterPro" id="IPR036291">
    <property type="entry name" value="NAD(P)-bd_dom_sf"/>
</dbReference>
<evidence type="ECO:0000256" key="5">
    <source>
        <dbReference type="ARBA" id="ARBA00022679"/>
    </source>
</evidence>
<evidence type="ECO:0000256" key="2">
    <source>
        <dbReference type="ARBA" id="ARBA00022450"/>
    </source>
</evidence>
<dbReference type="Pfam" id="PF00698">
    <property type="entry name" value="Acyl_transf_1"/>
    <property type="match status" value="1"/>
</dbReference>
<dbReference type="InterPro" id="IPR001227">
    <property type="entry name" value="Ac_transferase_dom_sf"/>
</dbReference>
<dbReference type="InterPro" id="IPR057326">
    <property type="entry name" value="KR_dom"/>
</dbReference>
<dbReference type="SMART" id="SM00822">
    <property type="entry name" value="PKS_KR"/>
    <property type="match status" value="1"/>
</dbReference>
<dbReference type="InterPro" id="IPR023213">
    <property type="entry name" value="CAT-like_dom_sf"/>
</dbReference>
<dbReference type="SUPFAM" id="SSF55048">
    <property type="entry name" value="Probable ACP-binding domain of malonyl-CoA ACP transacylase"/>
    <property type="match status" value="1"/>
</dbReference>
<dbReference type="Pfam" id="PF22621">
    <property type="entry name" value="CurL-like_PKS_C"/>
    <property type="match status" value="1"/>
</dbReference>
<dbReference type="SUPFAM" id="SSF53901">
    <property type="entry name" value="Thiolase-like"/>
    <property type="match status" value="1"/>
</dbReference>
<proteinExistence type="predicted"/>
<dbReference type="InterPro" id="IPR015421">
    <property type="entry name" value="PyrdxlP-dep_Trfase_major"/>
</dbReference>
<sequence length="3157" mass="360024">MQKIIGKIKTLIQDVSGIDEEEIEIDCNLFSLGLDSLMLVQIKKKIDKEFQVEIPMARVMSDLDTIEKIAQFIVENTAISVVSGSNEDDDVTEQLKETVELWKPQKKEISDEKITVQEGEKESVSRIVHSDGVQSILEMQMKVMADSLQNLAVKQLEALAGQPEEPVEKNMVKNRFSENATAKKKENRENTNRPFPQVNFRAVKLDRDIFTLEQKAFIQKFIKRYNEKTRKSKEYARNNREQFCDWIASLNFRTDFKELIYPIVSSHSQGSKFWDLDENLYLDMAIGYGVHYFGHRPQFIIDAIQQQIAKGYETGPQTDLGGEVSRLICKITGAQRAAFSNTGSEAVMAALRIARTVKKKPKIVMFKGAYHGNFDCVLAESLDGVTFPTSPGTMYGMVEDVMVLEYAKEESLRIIEEHGFEIAGVIVEPVQSRNPGLQPKEFLTKLRVLTERINAALIFDEMITGFRICPGGCQEYFGIKADMATYGKIAGGGLPIGIVAGKAEYLDAVDGGYWNYGDNSYPEKEMTFFAGTFCKHPLSLAASKAVLQFIDKDGGAIQRQVNEMTAQFVMSVNAYFREANVPLIVKYFGSEFRFEAYGKYDLAKLPAEIELFFYLLMEKGVYIWEKRTCFFSAAHTKEDACFFLQAIKESVEEMRKGGFSFSSEQNISSEPYKKKTGLPEPIEEPGENICKITKAQERYFLLSQMEKAEAGTHLPSAFVLSGDFDTSRVEEIFQKIVDSQEALRACYCFRNDEIVLKIQDKCKIQVEFEEGQEAYVNQYVKEFIRPFDVFCAPLMHVKVVKLAEKKYLMLSDLHHSIADGYSCTLITKLFMDLYEGKELETVGRACSEYVNYQEWYSYSSEHGKAIEFWKNELADKDYGVVFPLDYARTEGNNTSGACIHEIIGHQVLIGLKKLAKDMKCTLYHLLYGAFALLLYKTTKKEEFVVGTPIMTRDEVFAETIGYYTNTVVIKNRIEDSWQLEKYIEAAKLYCGQSIAYSKIAFADLIPLVEPHRKENRNPVFDTMFIYENAEERVNHMADIRCESVQIPVSQSFFDLSFEVIEEHKQLTVGVTYKTSLYKKETAERIVSWYVELLKEMIHHPEKTVSGYLKEYEKDWETLRQESQECEKKRNSVEIVLEGEKENSKIVCLQNIQSIEEELKNYWKDSLNLSEVDVQENFFDLGGRSIDAMKLIDRLRQRYAITIMDLFKYPTIEQLAKKIGGKAKAEEKKNICVSEKGVMLGKKENGQMPIAIIGMAGRFPKSRNVNEFWDNLIQGKECIEHFQKEELLEAGIPEEELEDKNYVYAKGILEDAEWFDATFFEYSPKEAEKMDPQIRIFHECVWNALEDAGYTPGSVEGGGEGSQNIGVFAGSASDYTWMTQIYQPTSCGQERIERISLNDKDYMTTRISYKMNLTGPSYGVQTACSSSLTSIHLACSALERGECEMALAGGVSVMLPKKTGYHYEEGMIFSKDGHCRVFDEQASGTIFSDGAGVLVLKPLEKAVEDKDTIYAVIRGTAANNDGKRKAGYTAPSIEGQKQVIEQALENANVDPSTVTYVEAHGTGTLLGDPIEVEGLKEVYPRKEQPYCALGSLKSNFGHLDAAAGVAGVIKAALALKNHKIPASINCETPNPNMHLEESPFYIPKQTVLWKKQIGKDGCEIPRRAGVTSLGFGGTNAHIILEEYEKPLESAEYKGEAKLQKLFLFSAKTSAALERMKKQYIEYLETNKKVNLEDVAYTLLIGRKAFSYRQMVLASTREELLEGLRGEKKHVLVKEDTVDKEKSKVVFLFTGQGSQYVNMARELYEKESLFQNHLDRCFAIMNQSFLDNRDYKNIVFPAREKENEASQKIRETGNAQVILFMIEYSMAMFLMELGIKPDALLGHSLGEYVAACVAGVFSLEQGLRLVAERAKLMQGMERGGMDALTLTEEDARKLIKESQQHLWVAAVNGEQNCVVSGSFEELGQFEKFLEQKSIDYKRLETSHAFHSGMMEPMLEDFAKLLNSISMEAPKIPYISNLTGTWITDEVITPEYWCEHLRHTVLFYEGIKTVLSKKCIFVEVGPGKVLSSLVKQCQHNGLQNIKSVQNMIRHSKEKIDDVTYLVGQVGGLWCSGVTINFDLHYKNYPLNKVSLPGYPFQGQEFPAASITMEKERESRSIEDWLYRPCWKMMKPATGSKESVSSMLVLAKDKTLFEQFYQKLTENGISFQAVLVDENWETRLQNLFADSVEMNQEVTIINAVPYSELTQESCFWEIVRQVQIFGSSKQIRYYTVSQERSGQEYLLASLINGVCSVANKEYENISCTHIQIAGESGKEQLVEYVLEECASLQSSAYIKYLNGVRLEASHEPLLMEESEASAFQKGGNYVITGGLGDIGRFLADYLIDKYDANLLLLGRNELPEENQWKRYLEEQPEDSTAQKIKSLFRWKEKGTQVTVKICDICNLEEVENEVLEFEHKHGEVNGVFHTAGIRGEGLIRFKTKEKSMEVLRPKVLGTKVLDQVFAKKKLDFMLLFSSLATVTEDAGQSDYVAANRYLDAYADWAAKKYYGRKTISVRWDNWKNIGMAHRACLEKNSISSFFQDGLMPGQGIRIIEKVLNCREPQVIVSIKELTKKLWQGERKDRQELIKNMLQGTVIYERPELSSEYAAPVTEIEKHLALVWAGAFSLKTVGIYDDFFELGGDSLYAIGIVNELKKSYQVDMTDIYDYPTVAQLALKLEPRSFDLKQQLARVSKTLAARKDSSIRERQLKEEQDKYEELCKAYDTMKLEKKKNWKQILLLGGTGYLGIYLLKEIVTQTDAQVVLIVRSHKDCDGQTRIYEKFCEYFGEEIYQIYQDRWLVLEGDITEQNFGLDYTVYWELAKITECIVNASGKVDHYGEYEAFYEANVETVKQIVAFSKTGCKKEIHQMSTKGVGTGKIEGRDSILFTEFDTDFGQEFNNYYVDTKHEAEQMLLGLRADGFDVNVYRIGDIVYDSENGHFQENIEKNAVYLLMQSILQLDYLPDLDLAFIEFSYVDFISKAVLKLMQQEELKQETYHLQNPHLLTLRDLSLVLKEEGFGIEYIEGKAFIQYLVENYDVDKKKNAIQNFLTYSHLLEVPMYTEFVIATKKTCCLLHKLGLNWNRPDVESLRKMIEYGQKIHFFSRPLEKEDENNNVKRRGKFRER</sequence>
<dbReference type="Gene3D" id="3.40.47.10">
    <property type="match status" value="1"/>
</dbReference>
<dbReference type="InterPro" id="IPR005814">
    <property type="entry name" value="Aminotrans_3"/>
</dbReference>
<dbReference type="EMBL" id="FOHN01000025">
    <property type="protein sequence ID" value="SET49288.1"/>
    <property type="molecule type" value="Genomic_DNA"/>
</dbReference>
<evidence type="ECO:0000259" key="7">
    <source>
        <dbReference type="PROSITE" id="PS50075"/>
    </source>
</evidence>
<dbReference type="Gene3D" id="3.30.70.250">
    <property type="entry name" value="Malonyl-CoA ACP transacylase, ACP-binding"/>
    <property type="match status" value="1"/>
</dbReference>
<feature type="domain" description="Carrier" evidence="7">
    <location>
        <begin position="2"/>
        <end position="77"/>
    </location>
</feature>
<dbReference type="InterPro" id="IPR014043">
    <property type="entry name" value="Acyl_transferase_dom"/>
</dbReference>
<dbReference type="Proteomes" id="UP000199800">
    <property type="component" value="Unassembled WGS sequence"/>
</dbReference>
<keyword evidence="5" id="KW-0808">Transferase</keyword>
<dbReference type="STRING" id="29364.SAMN04487772_12516"/>
<dbReference type="GO" id="GO:0008483">
    <property type="term" value="F:transaminase activity"/>
    <property type="evidence" value="ECO:0007669"/>
    <property type="project" value="InterPro"/>
</dbReference>
<feature type="domain" description="Ketosynthase family 3 (KS3)" evidence="8">
    <location>
        <begin position="1246"/>
        <end position="1681"/>
    </location>
</feature>
<dbReference type="InterPro" id="IPR036736">
    <property type="entry name" value="ACP-like_sf"/>
</dbReference>
<reference evidence="9 10" key="1">
    <citation type="submission" date="2016-10" db="EMBL/GenBank/DDBJ databases">
        <authorList>
            <person name="de Groot N.N."/>
        </authorList>
    </citation>
    <scope>NUCLEOTIDE SEQUENCE [LARGE SCALE GENOMIC DNA]</scope>
    <source>
        <strain evidence="9 10">DSM 1801</strain>
    </source>
</reference>
<dbReference type="PROSITE" id="PS50075">
    <property type="entry name" value="CARRIER"/>
    <property type="match status" value="3"/>
</dbReference>
<feature type="domain" description="Carrier" evidence="7">
    <location>
        <begin position="2642"/>
        <end position="2715"/>
    </location>
</feature>
<dbReference type="InterPro" id="IPR009081">
    <property type="entry name" value="PP-bd_ACP"/>
</dbReference>
<dbReference type="Pfam" id="PF02801">
    <property type="entry name" value="Ketoacyl-synt_C"/>
    <property type="match status" value="1"/>
</dbReference>
<gene>
    <name evidence="9" type="ORF">SAMN04487772_12516</name>
</gene>
<dbReference type="Pfam" id="PF00109">
    <property type="entry name" value="ketoacyl-synt"/>
    <property type="match status" value="1"/>
</dbReference>
<dbReference type="SUPFAM" id="SSF51735">
    <property type="entry name" value="NAD(P)-binding Rossmann-fold domains"/>
    <property type="match status" value="2"/>
</dbReference>
<dbReference type="CDD" id="cd00833">
    <property type="entry name" value="PKS"/>
    <property type="match status" value="1"/>
</dbReference>
<keyword evidence="6" id="KW-0663">Pyridoxal phosphate</keyword>
<dbReference type="InterPro" id="IPR020841">
    <property type="entry name" value="PKS_Beta-ketoAc_synthase_dom"/>
</dbReference>
<dbReference type="SMART" id="SM00823">
    <property type="entry name" value="PKS_PP"/>
    <property type="match status" value="3"/>
</dbReference>
<dbReference type="PANTHER" id="PTHR43775">
    <property type="entry name" value="FATTY ACID SYNTHASE"/>
    <property type="match status" value="1"/>
</dbReference>
<dbReference type="Gene3D" id="3.40.640.10">
    <property type="entry name" value="Type I PLP-dependent aspartate aminotransferase-like (Major domain)"/>
    <property type="match status" value="1"/>
</dbReference>
<dbReference type="InterPro" id="IPR014031">
    <property type="entry name" value="Ketoacyl_synth_C"/>
</dbReference>
<dbReference type="InterPro" id="IPR016039">
    <property type="entry name" value="Thiolase-like"/>
</dbReference>
<evidence type="ECO:0000256" key="6">
    <source>
        <dbReference type="ARBA" id="ARBA00022898"/>
    </source>
</evidence>
<dbReference type="SUPFAM" id="SSF53383">
    <property type="entry name" value="PLP-dependent transferases"/>
    <property type="match status" value="1"/>
</dbReference>
<dbReference type="InterPro" id="IPR018201">
    <property type="entry name" value="Ketoacyl_synth_AS"/>
</dbReference>
<organism evidence="9 10">
    <name type="scientific">[Clostridium] polysaccharolyticum</name>
    <dbReference type="NCBI Taxonomy" id="29364"/>
    <lineage>
        <taxon>Bacteria</taxon>
        <taxon>Bacillati</taxon>
        <taxon>Bacillota</taxon>
        <taxon>Clostridia</taxon>
        <taxon>Lachnospirales</taxon>
        <taxon>Lachnospiraceae</taxon>
    </lineage>
</organism>
<protein>
    <submittedName>
        <fullName evidence="9">Thioester reductase domain-containing protein</fullName>
    </submittedName>
</protein>
<dbReference type="GO" id="GO:0006633">
    <property type="term" value="P:fatty acid biosynthetic process"/>
    <property type="evidence" value="ECO:0007669"/>
    <property type="project" value="InterPro"/>
</dbReference>
<dbReference type="PROSITE" id="PS00606">
    <property type="entry name" value="KS3_1"/>
    <property type="match status" value="1"/>
</dbReference>
<dbReference type="GO" id="GO:0030170">
    <property type="term" value="F:pyridoxal phosphate binding"/>
    <property type="evidence" value="ECO:0007669"/>
    <property type="project" value="InterPro"/>
</dbReference>
<dbReference type="OrthoDB" id="1983847at2"/>
<keyword evidence="10" id="KW-1185">Reference proteome</keyword>
<evidence type="ECO:0000313" key="10">
    <source>
        <dbReference type="Proteomes" id="UP000199800"/>
    </source>
</evidence>
<dbReference type="InterPro" id="IPR013968">
    <property type="entry name" value="PKS_KR"/>
</dbReference>
<name>A0A1I0EWL4_9FIRM</name>
<dbReference type="Gene3D" id="1.10.1200.10">
    <property type="entry name" value="ACP-like"/>
    <property type="match status" value="3"/>
</dbReference>
<dbReference type="RefSeq" id="WP_092478636.1">
    <property type="nucleotide sequence ID" value="NZ_FOHN01000025.1"/>
</dbReference>
<dbReference type="Pfam" id="PF07993">
    <property type="entry name" value="NAD_binding_4"/>
    <property type="match status" value="1"/>
</dbReference>
<dbReference type="CDD" id="cd08953">
    <property type="entry name" value="KR_2_SDR_x"/>
    <property type="match status" value="1"/>
</dbReference>
<dbReference type="SMART" id="SM00827">
    <property type="entry name" value="PKS_AT"/>
    <property type="match status" value="1"/>
</dbReference>
<dbReference type="Pfam" id="PF00550">
    <property type="entry name" value="PP-binding"/>
    <property type="match status" value="3"/>
</dbReference>
<evidence type="ECO:0000256" key="4">
    <source>
        <dbReference type="ARBA" id="ARBA00022598"/>
    </source>
</evidence>
<dbReference type="GO" id="GO:0031177">
    <property type="term" value="F:phosphopantetheine binding"/>
    <property type="evidence" value="ECO:0007669"/>
    <property type="project" value="InterPro"/>
</dbReference>
<dbReference type="Gene3D" id="3.40.50.720">
    <property type="entry name" value="NAD(P)-binding Rossmann-like Domain"/>
    <property type="match status" value="2"/>
</dbReference>
<feature type="domain" description="Carrier" evidence="7">
    <location>
        <begin position="1149"/>
        <end position="1222"/>
    </location>
</feature>